<dbReference type="EnsemblPlants" id="AET7Gv21131400.4">
    <property type="protein sequence ID" value="AET7Gv21131400.4"/>
    <property type="gene ID" value="AET7Gv21131400"/>
</dbReference>
<keyword evidence="1" id="KW-0694">RNA-binding</keyword>
<accession>A0A453SX18</accession>
<reference evidence="3" key="4">
    <citation type="submission" date="2019-03" db="UniProtKB">
        <authorList>
            <consortium name="EnsemblPlants"/>
        </authorList>
    </citation>
    <scope>IDENTIFICATION</scope>
</reference>
<sequence length="86" mass="9525">GCAKMTSRIGGYIGGGNWKSANGTAHYGRNFSLQWLKLCELSFQKTHHLRNPYNDNLPVKVLFQSITLSQMCVCLGCLISPTFLTS</sequence>
<name>A0A453SX18_AEGTS</name>
<dbReference type="AlphaFoldDB" id="A0A453SX18"/>
<keyword evidence="4" id="KW-1185">Reference proteome</keyword>
<dbReference type="PROSITE" id="PS50882">
    <property type="entry name" value="YTH"/>
    <property type="match status" value="1"/>
</dbReference>
<dbReference type="Proteomes" id="UP000015105">
    <property type="component" value="Chromosome 7D"/>
</dbReference>
<feature type="domain" description="YTH" evidence="2">
    <location>
        <begin position="1"/>
        <end position="80"/>
    </location>
</feature>
<reference evidence="3" key="5">
    <citation type="journal article" date="2021" name="G3 (Bethesda)">
        <title>Aegilops tauschii genome assembly Aet v5.0 features greater sequence contiguity and improved annotation.</title>
        <authorList>
            <person name="Wang L."/>
            <person name="Zhu T."/>
            <person name="Rodriguez J.C."/>
            <person name="Deal K.R."/>
            <person name="Dubcovsky J."/>
            <person name="McGuire P.E."/>
            <person name="Lux T."/>
            <person name="Spannagl M."/>
            <person name="Mayer K.F.X."/>
            <person name="Baldrich P."/>
            <person name="Meyers B.C."/>
            <person name="Huo N."/>
            <person name="Gu Y.Q."/>
            <person name="Zhou H."/>
            <person name="Devos K.M."/>
            <person name="Bennetzen J.L."/>
            <person name="Unver T."/>
            <person name="Budak H."/>
            <person name="Gulick P.J."/>
            <person name="Galiba G."/>
            <person name="Kalapos B."/>
            <person name="Nelson D.R."/>
            <person name="Li P."/>
            <person name="You F.M."/>
            <person name="Luo M.C."/>
            <person name="Dvorak J."/>
        </authorList>
    </citation>
    <scope>NUCLEOTIDE SEQUENCE [LARGE SCALE GENOMIC DNA]</scope>
    <source>
        <strain evidence="3">cv. AL8/78</strain>
    </source>
</reference>
<dbReference type="PANTHER" id="PTHR12357">
    <property type="entry name" value="YTH YT521-B HOMOLOGY DOMAIN-CONTAINING"/>
    <property type="match status" value="1"/>
</dbReference>
<evidence type="ECO:0000256" key="1">
    <source>
        <dbReference type="RuleBase" id="RU369095"/>
    </source>
</evidence>
<reference evidence="4" key="1">
    <citation type="journal article" date="2014" name="Science">
        <title>Ancient hybridizations among the ancestral genomes of bread wheat.</title>
        <authorList>
            <consortium name="International Wheat Genome Sequencing Consortium,"/>
            <person name="Marcussen T."/>
            <person name="Sandve S.R."/>
            <person name="Heier L."/>
            <person name="Spannagl M."/>
            <person name="Pfeifer M."/>
            <person name="Jakobsen K.S."/>
            <person name="Wulff B.B."/>
            <person name="Steuernagel B."/>
            <person name="Mayer K.F."/>
            <person name="Olsen O.A."/>
        </authorList>
    </citation>
    <scope>NUCLEOTIDE SEQUENCE [LARGE SCALE GENOMIC DNA]</scope>
    <source>
        <strain evidence="4">cv. AL8/78</strain>
    </source>
</reference>
<protein>
    <recommendedName>
        <fullName evidence="1">YTH domain-containing family protein</fullName>
    </recommendedName>
</protein>
<evidence type="ECO:0000313" key="3">
    <source>
        <dbReference type="EnsemblPlants" id="AET7Gv21131400.4"/>
    </source>
</evidence>
<comment type="similarity">
    <text evidence="1">Belongs to the YTHDF family.</text>
</comment>
<dbReference type="CDD" id="cd21134">
    <property type="entry name" value="YTH"/>
    <property type="match status" value="1"/>
</dbReference>
<proteinExistence type="inferred from homology"/>
<dbReference type="GO" id="GO:1990247">
    <property type="term" value="F:N6-methyladenosine-containing RNA reader activity"/>
    <property type="evidence" value="ECO:0007669"/>
    <property type="project" value="UniProtKB-UniRule"/>
</dbReference>
<dbReference type="Gramene" id="AET7Gv21131400.4">
    <property type="protein sequence ID" value="AET7Gv21131400.4"/>
    <property type="gene ID" value="AET7Gv21131400"/>
</dbReference>
<dbReference type="GO" id="GO:0048024">
    <property type="term" value="P:regulation of mRNA splicing, via spliceosome"/>
    <property type="evidence" value="ECO:0007669"/>
    <property type="project" value="TreeGrafter"/>
</dbReference>
<dbReference type="GO" id="GO:0003729">
    <property type="term" value="F:mRNA binding"/>
    <property type="evidence" value="ECO:0007669"/>
    <property type="project" value="UniProtKB-UniRule"/>
</dbReference>
<dbReference type="Gene3D" id="3.10.590.10">
    <property type="entry name" value="ph1033 like domains"/>
    <property type="match status" value="1"/>
</dbReference>
<organism evidence="3 4">
    <name type="scientific">Aegilops tauschii subsp. strangulata</name>
    <name type="common">Goatgrass</name>
    <dbReference type="NCBI Taxonomy" id="200361"/>
    <lineage>
        <taxon>Eukaryota</taxon>
        <taxon>Viridiplantae</taxon>
        <taxon>Streptophyta</taxon>
        <taxon>Embryophyta</taxon>
        <taxon>Tracheophyta</taxon>
        <taxon>Spermatophyta</taxon>
        <taxon>Magnoliopsida</taxon>
        <taxon>Liliopsida</taxon>
        <taxon>Poales</taxon>
        <taxon>Poaceae</taxon>
        <taxon>BOP clade</taxon>
        <taxon>Pooideae</taxon>
        <taxon>Triticodae</taxon>
        <taxon>Triticeae</taxon>
        <taxon>Triticinae</taxon>
        <taxon>Aegilops</taxon>
    </lineage>
</organism>
<evidence type="ECO:0000313" key="4">
    <source>
        <dbReference type="Proteomes" id="UP000015105"/>
    </source>
</evidence>
<dbReference type="GO" id="GO:0000398">
    <property type="term" value="P:mRNA splicing, via spliceosome"/>
    <property type="evidence" value="ECO:0007669"/>
    <property type="project" value="TreeGrafter"/>
</dbReference>
<comment type="function">
    <text evidence="1">Specifically recognizes and binds N6-methyladenosine (m6A)-containing RNAs, and regulates mRNA stability. M6A is a modification present at internal sites of mRNAs and some non-coding RNAs and plays a role in mRNA stability and processing.</text>
</comment>
<dbReference type="InterPro" id="IPR007275">
    <property type="entry name" value="YTH_domain"/>
</dbReference>
<dbReference type="PANTHER" id="PTHR12357:SF119">
    <property type="entry name" value="30-KDA CLEAVAGE AND POLYADENYLATION SPECIFICITY FACTOR 30"/>
    <property type="match status" value="1"/>
</dbReference>
<dbReference type="GO" id="GO:0005654">
    <property type="term" value="C:nucleoplasm"/>
    <property type="evidence" value="ECO:0007669"/>
    <property type="project" value="TreeGrafter"/>
</dbReference>
<dbReference type="InterPro" id="IPR045168">
    <property type="entry name" value="YTH_prot"/>
</dbReference>
<dbReference type="Pfam" id="PF04146">
    <property type="entry name" value="YTH"/>
    <property type="match status" value="1"/>
</dbReference>
<reference evidence="4" key="2">
    <citation type="journal article" date="2017" name="Nat. Plants">
        <title>The Aegilops tauschii genome reveals multiple impacts of transposons.</title>
        <authorList>
            <person name="Zhao G."/>
            <person name="Zou C."/>
            <person name="Li K."/>
            <person name="Wang K."/>
            <person name="Li T."/>
            <person name="Gao L."/>
            <person name="Zhang X."/>
            <person name="Wang H."/>
            <person name="Yang Z."/>
            <person name="Liu X."/>
            <person name="Jiang W."/>
            <person name="Mao L."/>
            <person name="Kong X."/>
            <person name="Jiao Y."/>
            <person name="Jia J."/>
        </authorList>
    </citation>
    <scope>NUCLEOTIDE SEQUENCE [LARGE SCALE GENOMIC DNA]</scope>
    <source>
        <strain evidence="4">cv. AL8/78</strain>
    </source>
</reference>
<reference evidence="3" key="3">
    <citation type="journal article" date="2017" name="Nature">
        <title>Genome sequence of the progenitor of the wheat D genome Aegilops tauschii.</title>
        <authorList>
            <person name="Luo M.C."/>
            <person name="Gu Y.Q."/>
            <person name="Puiu D."/>
            <person name="Wang H."/>
            <person name="Twardziok S.O."/>
            <person name="Deal K.R."/>
            <person name="Huo N."/>
            <person name="Zhu T."/>
            <person name="Wang L."/>
            <person name="Wang Y."/>
            <person name="McGuire P.E."/>
            <person name="Liu S."/>
            <person name="Long H."/>
            <person name="Ramasamy R.K."/>
            <person name="Rodriguez J.C."/>
            <person name="Van S.L."/>
            <person name="Yuan L."/>
            <person name="Wang Z."/>
            <person name="Xia Z."/>
            <person name="Xiao L."/>
            <person name="Anderson O.D."/>
            <person name="Ouyang S."/>
            <person name="Liang Y."/>
            <person name="Zimin A.V."/>
            <person name="Pertea G."/>
            <person name="Qi P."/>
            <person name="Bennetzen J.L."/>
            <person name="Dai X."/>
            <person name="Dawson M.W."/>
            <person name="Muller H.G."/>
            <person name="Kugler K."/>
            <person name="Rivarola-Duarte L."/>
            <person name="Spannagl M."/>
            <person name="Mayer K.F.X."/>
            <person name="Lu F.H."/>
            <person name="Bevan M.W."/>
            <person name="Leroy P."/>
            <person name="Li P."/>
            <person name="You F.M."/>
            <person name="Sun Q."/>
            <person name="Liu Z."/>
            <person name="Lyons E."/>
            <person name="Wicker T."/>
            <person name="Salzberg S.L."/>
            <person name="Devos K.M."/>
            <person name="Dvorak J."/>
        </authorList>
    </citation>
    <scope>NUCLEOTIDE SEQUENCE [LARGE SCALE GENOMIC DNA]</scope>
    <source>
        <strain evidence="3">cv. AL8/78</strain>
    </source>
</reference>
<evidence type="ECO:0000259" key="2">
    <source>
        <dbReference type="PROSITE" id="PS50882"/>
    </source>
</evidence>